<dbReference type="EMBL" id="JAEIOS010000011">
    <property type="protein sequence ID" value="MBI8989120.1"/>
    <property type="molecule type" value="Genomic_DNA"/>
</dbReference>
<gene>
    <name evidence="3" type="ORF">JDV75_05020</name>
</gene>
<dbReference type="Pfam" id="PF14530">
    <property type="entry name" value="DUF4439"/>
    <property type="match status" value="1"/>
</dbReference>
<feature type="domain" description="DUF4439" evidence="2">
    <location>
        <begin position="174"/>
        <end position="298"/>
    </location>
</feature>
<dbReference type="InterPro" id="IPR009078">
    <property type="entry name" value="Ferritin-like_SF"/>
</dbReference>
<name>A0A934M8H2_9CORY</name>
<sequence length="311" mass="32147">MKLRSPSRTMTTPVATLFLAGGLAACTISPTPEADPTLSTLSADAHANVAKLSGTDPRGAEVRERHAEALDAEIRRLCGVLEDGTVPDSCTVPEATDATVSATIGAADVLPESAELIAREVASVPQESVLKLARMHGELAVLTGTTPEPESSTVRGLVDQAEFDPDSADLEAALRALEWQYSAIYGLEVAQAWADPPVAASIGEAVAGHRELAEQLRELLSGVPESRLPVPAAGYGMPEGKAPTDTGSALATAVSIETDSVFMWQANATTAEQPVWRVWCVLAGSTAALRSAPLLAAAGTDPASTGLFDLG</sequence>
<evidence type="ECO:0000313" key="3">
    <source>
        <dbReference type="EMBL" id="MBI8989120.1"/>
    </source>
</evidence>
<feature type="chain" id="PRO_5037796176" evidence="1">
    <location>
        <begin position="35"/>
        <end position="311"/>
    </location>
</feature>
<accession>A0A934M8H2</accession>
<keyword evidence="1" id="KW-0732">Signal</keyword>
<dbReference type="PROSITE" id="PS51257">
    <property type="entry name" value="PROKAR_LIPOPROTEIN"/>
    <property type="match status" value="1"/>
</dbReference>
<feature type="signal peptide" evidence="1">
    <location>
        <begin position="1"/>
        <end position="34"/>
    </location>
</feature>
<dbReference type="Gene3D" id="1.20.1260.10">
    <property type="match status" value="1"/>
</dbReference>
<evidence type="ECO:0000256" key="1">
    <source>
        <dbReference type="SAM" id="SignalP"/>
    </source>
</evidence>
<evidence type="ECO:0000259" key="2">
    <source>
        <dbReference type="Pfam" id="PF14530"/>
    </source>
</evidence>
<dbReference type="InterPro" id="IPR029447">
    <property type="entry name" value="DUF4439"/>
</dbReference>
<evidence type="ECO:0000313" key="4">
    <source>
        <dbReference type="Proteomes" id="UP000645966"/>
    </source>
</evidence>
<dbReference type="RefSeq" id="WP_198738135.1">
    <property type="nucleotide sequence ID" value="NZ_JAEIOS010000011.1"/>
</dbReference>
<dbReference type="AlphaFoldDB" id="A0A934M8H2"/>
<comment type="caution">
    <text evidence="3">The sequence shown here is derived from an EMBL/GenBank/DDBJ whole genome shotgun (WGS) entry which is preliminary data.</text>
</comment>
<organism evidence="3 4">
    <name type="scientific">Corynebacterium meridianum</name>
    <dbReference type="NCBI Taxonomy" id="2765363"/>
    <lineage>
        <taxon>Bacteria</taxon>
        <taxon>Bacillati</taxon>
        <taxon>Actinomycetota</taxon>
        <taxon>Actinomycetes</taxon>
        <taxon>Mycobacteriales</taxon>
        <taxon>Corynebacteriaceae</taxon>
        <taxon>Corynebacterium</taxon>
    </lineage>
</organism>
<dbReference type="SUPFAM" id="SSF47240">
    <property type="entry name" value="Ferritin-like"/>
    <property type="match status" value="1"/>
</dbReference>
<reference evidence="3" key="1">
    <citation type="submission" date="2020-12" db="EMBL/GenBank/DDBJ databases">
        <title>Genome public.</title>
        <authorList>
            <person name="Sun Q."/>
        </authorList>
    </citation>
    <scope>NUCLEOTIDE SEQUENCE</scope>
    <source>
        <strain evidence="3">CCM 8863</strain>
    </source>
</reference>
<dbReference type="Proteomes" id="UP000645966">
    <property type="component" value="Unassembled WGS sequence"/>
</dbReference>
<dbReference type="InterPro" id="IPR012347">
    <property type="entry name" value="Ferritin-like"/>
</dbReference>
<protein>
    <submittedName>
        <fullName evidence="3">DUF4439 domain-containing protein</fullName>
    </submittedName>
</protein>
<keyword evidence="4" id="KW-1185">Reference proteome</keyword>
<proteinExistence type="predicted"/>